<evidence type="ECO:0000256" key="10">
    <source>
        <dbReference type="SAM" id="MobiDB-lite"/>
    </source>
</evidence>
<dbReference type="EMBL" id="CAJPDT010000039">
    <property type="protein sequence ID" value="CAF9925400.1"/>
    <property type="molecule type" value="Genomic_DNA"/>
</dbReference>
<feature type="compositionally biased region" description="Low complexity" evidence="10">
    <location>
        <begin position="492"/>
        <end position="541"/>
    </location>
</feature>
<dbReference type="GO" id="GO:0016052">
    <property type="term" value="P:carbohydrate catabolic process"/>
    <property type="evidence" value="ECO:0007669"/>
    <property type="project" value="InterPro"/>
</dbReference>
<dbReference type="SUPFAM" id="SSF52540">
    <property type="entry name" value="P-loop containing nucleoside triphosphate hydrolases"/>
    <property type="match status" value="1"/>
</dbReference>
<evidence type="ECO:0000259" key="11">
    <source>
        <dbReference type="Pfam" id="PF13521"/>
    </source>
</evidence>
<keyword evidence="5" id="KW-0732">Signal</keyword>
<protein>
    <recommendedName>
        <fullName evidence="4">mannan endo-1,6-alpha-mannosidase</fullName>
        <ecNumber evidence="4">3.2.1.101</ecNumber>
    </recommendedName>
</protein>
<dbReference type="InterPro" id="IPR027417">
    <property type="entry name" value="P-loop_NTPase"/>
</dbReference>
<evidence type="ECO:0000256" key="4">
    <source>
        <dbReference type="ARBA" id="ARBA00012350"/>
    </source>
</evidence>
<evidence type="ECO:0000256" key="3">
    <source>
        <dbReference type="ARBA" id="ARBA00009699"/>
    </source>
</evidence>
<sequence length="565" mass="60898">MPKNIYIVGAQCTGKTTLVTALSTYFTTTSLPETPPPLILVEVARTVLRQHALTANDITSSPSRAMRLQELIFEAQYAAEEKAAAGKQWFIADRSGFDPIVYARRSLLTNAISFDVTSSASIRNASGIVAKGMLSYYHGTDPGQGYGIFGEPYSWWEAGAVWGSLIDYWNYTGDAQYIGLVQQALLWQVGPSNDYMPPNETKNEANDDQAIWALAAMRAAELRFPNPSASPSWLDLAINAFNDQVSRWDTSTCGGGLRWQIFVFNKGYDYKNAITTATFFQLAARLAKYTGNQTYADWATNGYDWASSVGFISHDYKVFQGTLVESNCSTIDHVQWSYAAASFLYGSAVMTNFTNNNATWKTRTNDLLSSMSVFFTAANNTHDIPTDPGIMTEVACEPAGTCGVNEDAYKGLTAQWMGETMQVAPFTTDTISKYIQSSAEGAAKQCSGGANKTACGTRWTKSEYDGKTGLGQELSALNVFLANLAVNSSSPTNANTTVATQTTDSAPSSSTTSDGKPTATSSETGTSGKSTTTSSKPSSGSQRLRAASWTVSLLIPAALLSLLCF</sequence>
<dbReference type="Gene3D" id="3.40.50.300">
    <property type="entry name" value="P-loop containing nucleotide triphosphate hydrolases"/>
    <property type="match status" value="1"/>
</dbReference>
<keyword evidence="6 12" id="KW-0378">Hydrolase</keyword>
<keyword evidence="8" id="KW-0325">Glycoprotein</keyword>
<gene>
    <name evidence="12" type="primary">DCW1_3</name>
    <name evidence="12" type="ORF">IMSHALPRED_006463</name>
</gene>
<feature type="domain" description="NadR/Ttd14 AAA" evidence="11">
    <location>
        <begin position="5"/>
        <end position="106"/>
    </location>
</feature>
<evidence type="ECO:0000256" key="7">
    <source>
        <dbReference type="ARBA" id="ARBA00023136"/>
    </source>
</evidence>
<name>A0A8H3IS62_9LECA</name>
<evidence type="ECO:0000256" key="1">
    <source>
        <dbReference type="ARBA" id="ARBA00001452"/>
    </source>
</evidence>
<dbReference type="Gene3D" id="1.50.10.20">
    <property type="match status" value="1"/>
</dbReference>
<dbReference type="Pfam" id="PF03663">
    <property type="entry name" value="Glyco_hydro_76"/>
    <property type="match status" value="1"/>
</dbReference>
<keyword evidence="7" id="KW-0472">Membrane</keyword>
<evidence type="ECO:0000313" key="12">
    <source>
        <dbReference type="EMBL" id="CAF9925400.1"/>
    </source>
</evidence>
<comment type="caution">
    <text evidence="12">The sequence shown here is derived from an EMBL/GenBank/DDBJ whole genome shotgun (WGS) entry which is preliminary data.</text>
</comment>
<feature type="region of interest" description="Disordered" evidence="10">
    <location>
        <begin position="491"/>
        <end position="542"/>
    </location>
</feature>
<comment type="similarity">
    <text evidence="3">Belongs to the glycosyl hydrolase 76 family.</text>
</comment>
<evidence type="ECO:0000256" key="6">
    <source>
        <dbReference type="ARBA" id="ARBA00022801"/>
    </source>
</evidence>
<dbReference type="Pfam" id="PF13521">
    <property type="entry name" value="AAA_28"/>
    <property type="match status" value="1"/>
</dbReference>
<evidence type="ECO:0000256" key="2">
    <source>
        <dbReference type="ARBA" id="ARBA00004308"/>
    </source>
</evidence>
<dbReference type="FunFam" id="1.50.10.20:FF:000006">
    <property type="entry name" value="Mannan endo-1,6-alpha-mannosidase"/>
    <property type="match status" value="1"/>
</dbReference>
<evidence type="ECO:0000256" key="5">
    <source>
        <dbReference type="ARBA" id="ARBA00022729"/>
    </source>
</evidence>
<dbReference type="GO" id="GO:0012505">
    <property type="term" value="C:endomembrane system"/>
    <property type="evidence" value="ECO:0007669"/>
    <property type="project" value="UniProtKB-SubCell"/>
</dbReference>
<dbReference type="EC" id="3.2.1.101" evidence="4"/>
<evidence type="ECO:0000256" key="8">
    <source>
        <dbReference type="ARBA" id="ARBA00023180"/>
    </source>
</evidence>
<dbReference type="AlphaFoldDB" id="A0A8H3IS62"/>
<dbReference type="InterPro" id="IPR005198">
    <property type="entry name" value="Glyco_hydro_76"/>
</dbReference>
<dbReference type="PANTHER" id="PTHR12145:SF36">
    <property type="entry name" value="MANNAN ENDO-1,6-ALPHA-MANNOSIDASE DCW1"/>
    <property type="match status" value="1"/>
</dbReference>
<organism evidence="12 13">
    <name type="scientific">Imshaugia aleurites</name>
    <dbReference type="NCBI Taxonomy" id="172621"/>
    <lineage>
        <taxon>Eukaryota</taxon>
        <taxon>Fungi</taxon>
        <taxon>Dikarya</taxon>
        <taxon>Ascomycota</taxon>
        <taxon>Pezizomycotina</taxon>
        <taxon>Lecanoromycetes</taxon>
        <taxon>OSLEUM clade</taxon>
        <taxon>Lecanoromycetidae</taxon>
        <taxon>Lecanorales</taxon>
        <taxon>Lecanorineae</taxon>
        <taxon>Parmeliaceae</taxon>
        <taxon>Imshaugia</taxon>
    </lineage>
</organism>
<keyword evidence="9" id="KW-0326">Glycosidase</keyword>
<accession>A0A8H3IS62</accession>
<dbReference type="Proteomes" id="UP000664534">
    <property type="component" value="Unassembled WGS sequence"/>
</dbReference>
<reference evidence="12" key="1">
    <citation type="submission" date="2021-03" db="EMBL/GenBank/DDBJ databases">
        <authorList>
            <person name="Tagirdzhanova G."/>
        </authorList>
    </citation>
    <scope>NUCLEOTIDE SEQUENCE</scope>
</reference>
<comment type="subcellular location">
    <subcellularLocation>
        <location evidence="2">Endomembrane system</location>
    </subcellularLocation>
</comment>
<proteinExistence type="inferred from homology"/>
<dbReference type="InterPro" id="IPR014480">
    <property type="entry name" value="Mannan-1_6-alpha_mannosidase"/>
</dbReference>
<dbReference type="SUPFAM" id="SSF48208">
    <property type="entry name" value="Six-hairpin glycosidases"/>
    <property type="match status" value="1"/>
</dbReference>
<dbReference type="InterPro" id="IPR038727">
    <property type="entry name" value="NadR/Ttd14_AAA_dom"/>
</dbReference>
<dbReference type="GO" id="GO:0009272">
    <property type="term" value="P:fungal-type cell wall biogenesis"/>
    <property type="evidence" value="ECO:0007669"/>
    <property type="project" value="TreeGrafter"/>
</dbReference>
<keyword evidence="13" id="KW-1185">Reference proteome</keyword>
<evidence type="ECO:0000256" key="9">
    <source>
        <dbReference type="ARBA" id="ARBA00023295"/>
    </source>
</evidence>
<comment type="catalytic activity">
    <reaction evidence="1">
        <text>Random hydrolysis of (1-&gt;6)-alpha-D-mannosidic linkages in unbranched (1-&gt;6)-mannans.</text>
        <dbReference type="EC" id="3.2.1.101"/>
    </reaction>
</comment>
<dbReference type="PANTHER" id="PTHR12145">
    <property type="entry name" value="MANNAN ENDO-1,6-ALPHA-MANNOSIDASE DCW1"/>
    <property type="match status" value="1"/>
</dbReference>
<dbReference type="OrthoDB" id="4187847at2759"/>
<dbReference type="GO" id="GO:0008496">
    <property type="term" value="F:mannan endo-1,6-alpha-mannosidase activity"/>
    <property type="evidence" value="ECO:0007669"/>
    <property type="project" value="UniProtKB-EC"/>
</dbReference>
<dbReference type="InterPro" id="IPR008928">
    <property type="entry name" value="6-hairpin_glycosidase_sf"/>
</dbReference>
<evidence type="ECO:0000313" key="13">
    <source>
        <dbReference type="Proteomes" id="UP000664534"/>
    </source>
</evidence>